<comment type="subcellular location">
    <subcellularLocation>
        <location evidence="2">Secreted</location>
    </subcellularLocation>
</comment>
<gene>
    <name evidence="21" type="ORF">ASPZODRAFT_76651</name>
</gene>
<dbReference type="Gene3D" id="3.40.50.1700">
    <property type="entry name" value="Glycoside hydrolase family 3 C-terminal domain"/>
    <property type="match status" value="1"/>
</dbReference>
<evidence type="ECO:0000256" key="1">
    <source>
        <dbReference type="ARBA" id="ARBA00000448"/>
    </source>
</evidence>
<dbReference type="Pfam" id="PF00933">
    <property type="entry name" value="Glyco_hydro_3"/>
    <property type="match status" value="1"/>
</dbReference>
<keyword evidence="10" id="KW-0325">Glycoprotein</keyword>
<dbReference type="PANTHER" id="PTHR42715:SF5">
    <property type="entry name" value="BETA-GLUCOSIDASE M-RELATED"/>
    <property type="match status" value="1"/>
</dbReference>
<keyword evidence="7 19" id="KW-0732">Signal</keyword>
<evidence type="ECO:0000259" key="20">
    <source>
        <dbReference type="SMART" id="SM01217"/>
    </source>
</evidence>
<dbReference type="PANTHER" id="PTHR42715">
    <property type="entry name" value="BETA-GLUCOSIDASE"/>
    <property type="match status" value="1"/>
</dbReference>
<name>A0A1L9S5V1_9EURO</name>
<evidence type="ECO:0000313" key="22">
    <source>
        <dbReference type="Proteomes" id="UP000184188"/>
    </source>
</evidence>
<dbReference type="EC" id="3.2.1.21" evidence="5"/>
<comment type="function">
    <text evidence="14">Beta-glucosidases are one of a number of cellulolytic enzymes involved in the degradation of cellulosic biomass. Catalyzes the last step releasing glucose from the inhibitory cellobiose.</text>
</comment>
<dbReference type="EMBL" id="KV878358">
    <property type="protein sequence ID" value="OJJ42548.1"/>
    <property type="molecule type" value="Genomic_DNA"/>
</dbReference>
<accession>A0A1L9S5V1</accession>
<evidence type="ECO:0000256" key="9">
    <source>
        <dbReference type="ARBA" id="ARBA00023001"/>
    </source>
</evidence>
<dbReference type="VEuPathDB" id="FungiDB:ASPZODRAFT_76651"/>
<feature type="chain" id="PRO_5012838067" description="Probable beta-glucosidase M" evidence="19">
    <location>
        <begin position="22"/>
        <end position="770"/>
    </location>
</feature>
<dbReference type="Pfam" id="PF14310">
    <property type="entry name" value="Fn3-like"/>
    <property type="match status" value="1"/>
</dbReference>
<dbReference type="PRINTS" id="PR00133">
    <property type="entry name" value="GLHYDRLASE3"/>
</dbReference>
<dbReference type="Pfam" id="PF01915">
    <property type="entry name" value="Glyco_hydro_3_C"/>
    <property type="match status" value="1"/>
</dbReference>
<evidence type="ECO:0000256" key="2">
    <source>
        <dbReference type="ARBA" id="ARBA00004613"/>
    </source>
</evidence>
<evidence type="ECO:0000256" key="7">
    <source>
        <dbReference type="ARBA" id="ARBA00022729"/>
    </source>
</evidence>
<keyword evidence="12" id="KW-0326">Glycosidase</keyword>
<dbReference type="Proteomes" id="UP000184188">
    <property type="component" value="Unassembled WGS sequence"/>
</dbReference>
<evidence type="ECO:0000256" key="18">
    <source>
        <dbReference type="ARBA" id="ARBA00041805"/>
    </source>
</evidence>
<dbReference type="InterPro" id="IPR036881">
    <property type="entry name" value="Glyco_hydro_3_C_sf"/>
</dbReference>
<dbReference type="InterPro" id="IPR017853">
    <property type="entry name" value="GH"/>
</dbReference>
<dbReference type="GO" id="GO:0008422">
    <property type="term" value="F:beta-glucosidase activity"/>
    <property type="evidence" value="ECO:0007669"/>
    <property type="project" value="UniProtKB-EC"/>
</dbReference>
<dbReference type="STRING" id="1073090.A0A1L9S5V1"/>
<keyword evidence="6" id="KW-0964">Secreted</keyword>
<feature type="domain" description="Fibronectin type III-like" evidence="20">
    <location>
        <begin position="693"/>
        <end position="759"/>
    </location>
</feature>
<dbReference type="InterPro" id="IPR050288">
    <property type="entry name" value="Cellulose_deg_GH3"/>
</dbReference>
<evidence type="ECO:0000256" key="10">
    <source>
        <dbReference type="ARBA" id="ARBA00023180"/>
    </source>
</evidence>
<dbReference type="InterPro" id="IPR036962">
    <property type="entry name" value="Glyco_hydro_3_N_sf"/>
</dbReference>
<evidence type="ECO:0000256" key="5">
    <source>
        <dbReference type="ARBA" id="ARBA00012744"/>
    </source>
</evidence>
<protein>
    <recommendedName>
        <fullName evidence="15">Probable beta-glucosidase M</fullName>
        <ecNumber evidence="5">3.2.1.21</ecNumber>
    </recommendedName>
    <alternativeName>
        <fullName evidence="16">Beta-D-glucoside glucohydrolase M</fullName>
    </alternativeName>
    <alternativeName>
        <fullName evidence="17">Cellobiase M</fullName>
    </alternativeName>
    <alternativeName>
        <fullName evidence="18">Gentiobiase M</fullName>
    </alternativeName>
</protein>
<keyword evidence="9" id="KW-0136">Cellulose degradation</keyword>
<dbReference type="OrthoDB" id="416222at2759"/>
<evidence type="ECO:0000256" key="15">
    <source>
        <dbReference type="ARBA" id="ARBA00039571"/>
    </source>
</evidence>
<proteinExistence type="inferred from homology"/>
<dbReference type="SUPFAM" id="SSF51445">
    <property type="entry name" value="(Trans)glycosidases"/>
    <property type="match status" value="1"/>
</dbReference>
<evidence type="ECO:0000256" key="17">
    <source>
        <dbReference type="ARBA" id="ARBA00041589"/>
    </source>
</evidence>
<evidence type="ECO:0000256" key="13">
    <source>
        <dbReference type="ARBA" id="ARBA00023326"/>
    </source>
</evidence>
<comment type="catalytic activity">
    <reaction evidence="1">
        <text>Hydrolysis of terminal, non-reducing beta-D-glucosyl residues with release of beta-D-glucose.</text>
        <dbReference type="EC" id="3.2.1.21"/>
    </reaction>
</comment>
<evidence type="ECO:0000256" key="19">
    <source>
        <dbReference type="SAM" id="SignalP"/>
    </source>
</evidence>
<keyword evidence="13" id="KW-0624">Polysaccharide degradation</keyword>
<evidence type="ECO:0000256" key="4">
    <source>
        <dbReference type="ARBA" id="ARBA00005336"/>
    </source>
</evidence>
<evidence type="ECO:0000256" key="12">
    <source>
        <dbReference type="ARBA" id="ARBA00023295"/>
    </source>
</evidence>
<dbReference type="Gene3D" id="3.20.20.300">
    <property type="entry name" value="Glycoside hydrolase, family 3, N-terminal domain"/>
    <property type="match status" value="1"/>
</dbReference>
<evidence type="ECO:0000256" key="11">
    <source>
        <dbReference type="ARBA" id="ARBA00023277"/>
    </source>
</evidence>
<dbReference type="GO" id="GO:0005576">
    <property type="term" value="C:extracellular region"/>
    <property type="evidence" value="ECO:0007669"/>
    <property type="project" value="UniProtKB-SubCell"/>
</dbReference>
<comment type="pathway">
    <text evidence="3">Glycan metabolism; cellulose degradation.</text>
</comment>
<dbReference type="Gene3D" id="2.60.40.10">
    <property type="entry name" value="Immunoglobulins"/>
    <property type="match status" value="1"/>
</dbReference>
<dbReference type="InterPro" id="IPR013783">
    <property type="entry name" value="Ig-like_fold"/>
</dbReference>
<keyword evidence="22" id="KW-1185">Reference proteome</keyword>
<dbReference type="AlphaFoldDB" id="A0A1L9S5V1"/>
<keyword evidence="8" id="KW-0378">Hydrolase</keyword>
<dbReference type="FunFam" id="3.20.20.300:FF:000002">
    <property type="entry name" value="Probable beta-glucosidase"/>
    <property type="match status" value="1"/>
</dbReference>
<evidence type="ECO:0000256" key="6">
    <source>
        <dbReference type="ARBA" id="ARBA00022525"/>
    </source>
</evidence>
<dbReference type="GO" id="GO:0030245">
    <property type="term" value="P:cellulose catabolic process"/>
    <property type="evidence" value="ECO:0007669"/>
    <property type="project" value="UniProtKB-KW"/>
</dbReference>
<keyword evidence="11" id="KW-0119">Carbohydrate metabolism</keyword>
<dbReference type="InterPro" id="IPR001764">
    <property type="entry name" value="Glyco_hydro_3_N"/>
</dbReference>
<organism evidence="21 22">
    <name type="scientific">Penicilliopsis zonata CBS 506.65</name>
    <dbReference type="NCBI Taxonomy" id="1073090"/>
    <lineage>
        <taxon>Eukaryota</taxon>
        <taxon>Fungi</taxon>
        <taxon>Dikarya</taxon>
        <taxon>Ascomycota</taxon>
        <taxon>Pezizomycotina</taxon>
        <taxon>Eurotiomycetes</taxon>
        <taxon>Eurotiomycetidae</taxon>
        <taxon>Eurotiales</taxon>
        <taxon>Aspergillaceae</taxon>
        <taxon>Penicilliopsis</taxon>
    </lineage>
</organism>
<feature type="signal peptide" evidence="19">
    <location>
        <begin position="1"/>
        <end position="21"/>
    </location>
</feature>
<sequence length="770" mass="82885">MVAGTVSALLLGLSLAGGSLATGNITEDSYFYGESPPVYPSPQGTGAGEWAGAYAKAKAFVAQLTDDEKVNLTAGTWSQNGCSGTITAISRLGFPGLCVNDAENGLRGTDYVNGWASGVHTAATWNRSLAHGRGVHMGREFYTKGVNVILGPVVGPLGRMVRDGRNWEGFAADPYLTGQMVYETVDGLQSSGVATSLKHMIGYEQETNRSPETNSEGQEVQSVSSNIDDETMHMLYLWPFADAVRAGTASVMCSYNRINNSYASQNSKVLNGLLKTELGFQGYVMTDWGAQHTGIASANAGLDMAMPQSSFWGKNLTTAIANGSMEASRLDDMAIRIMATWYLVGQDEGFPTPGIGMAEDLYAPHQRVIATKPDEKSTLLAAAIEGQVLVKNVNNALPLKSPHMLSIFGYDARTPETMDIPSESTAADNPLIINRTLTVGGGSGTNSPAYIDSPLSAIQRQAYEDGTSVLWDTVSKSPEIDPTSDACLVFINAYAGEGYDRRGLYDDYSDELVANVADQCANTIVVVHNAGIRLVDPWIDHENVTAVIIAHLPGQDSGRALVDVLYGRANPSGKLPYTIAHNETDYGNLLNPALPEGIFWLFPQANFTEGQLIDYRAFDAYNITPRFEFGYGLSYTTFDYSSLTIKQSSSSNSSTSSYPPAATTEPGGNPHLWDELLTVSAVVSNTGDVGGAEVAQLYLGIPNAPVRQLRGFEKFYLAAGESVEIDFHVTRRDLSIWDVYAQDWLLQEGPFVVSVGRSSRDLPLQGTFTF</sequence>
<evidence type="ECO:0000256" key="8">
    <source>
        <dbReference type="ARBA" id="ARBA00022801"/>
    </source>
</evidence>
<reference evidence="22" key="1">
    <citation type="journal article" date="2017" name="Genome Biol.">
        <title>Comparative genomics reveals high biological diversity and specific adaptations in the industrially and medically important fungal genus Aspergillus.</title>
        <authorList>
            <person name="de Vries R.P."/>
            <person name="Riley R."/>
            <person name="Wiebenga A."/>
            <person name="Aguilar-Osorio G."/>
            <person name="Amillis S."/>
            <person name="Uchima C.A."/>
            <person name="Anderluh G."/>
            <person name="Asadollahi M."/>
            <person name="Askin M."/>
            <person name="Barry K."/>
            <person name="Battaglia E."/>
            <person name="Bayram O."/>
            <person name="Benocci T."/>
            <person name="Braus-Stromeyer S.A."/>
            <person name="Caldana C."/>
            <person name="Canovas D."/>
            <person name="Cerqueira G.C."/>
            <person name="Chen F."/>
            <person name="Chen W."/>
            <person name="Choi C."/>
            <person name="Clum A."/>
            <person name="Dos Santos R.A."/>
            <person name="Damasio A.R."/>
            <person name="Diallinas G."/>
            <person name="Emri T."/>
            <person name="Fekete E."/>
            <person name="Flipphi M."/>
            <person name="Freyberg S."/>
            <person name="Gallo A."/>
            <person name="Gournas C."/>
            <person name="Habgood R."/>
            <person name="Hainaut M."/>
            <person name="Harispe M.L."/>
            <person name="Henrissat B."/>
            <person name="Hilden K.S."/>
            <person name="Hope R."/>
            <person name="Hossain A."/>
            <person name="Karabika E."/>
            <person name="Karaffa L."/>
            <person name="Karanyi Z."/>
            <person name="Krasevec N."/>
            <person name="Kuo A."/>
            <person name="Kusch H."/>
            <person name="LaButti K."/>
            <person name="Lagendijk E.L."/>
            <person name="Lapidus A."/>
            <person name="Levasseur A."/>
            <person name="Lindquist E."/>
            <person name="Lipzen A."/>
            <person name="Logrieco A.F."/>
            <person name="MacCabe A."/>
            <person name="Maekelae M.R."/>
            <person name="Malavazi I."/>
            <person name="Melin P."/>
            <person name="Meyer V."/>
            <person name="Mielnichuk N."/>
            <person name="Miskei M."/>
            <person name="Molnar A.P."/>
            <person name="Mule G."/>
            <person name="Ngan C.Y."/>
            <person name="Orejas M."/>
            <person name="Orosz E."/>
            <person name="Ouedraogo J.P."/>
            <person name="Overkamp K.M."/>
            <person name="Park H.-S."/>
            <person name="Perrone G."/>
            <person name="Piumi F."/>
            <person name="Punt P.J."/>
            <person name="Ram A.F."/>
            <person name="Ramon A."/>
            <person name="Rauscher S."/>
            <person name="Record E."/>
            <person name="Riano-Pachon D.M."/>
            <person name="Robert V."/>
            <person name="Roehrig J."/>
            <person name="Ruller R."/>
            <person name="Salamov A."/>
            <person name="Salih N.S."/>
            <person name="Samson R.A."/>
            <person name="Sandor E."/>
            <person name="Sanguinetti M."/>
            <person name="Schuetze T."/>
            <person name="Sepcic K."/>
            <person name="Shelest E."/>
            <person name="Sherlock G."/>
            <person name="Sophianopoulou V."/>
            <person name="Squina F.M."/>
            <person name="Sun H."/>
            <person name="Susca A."/>
            <person name="Todd R.B."/>
            <person name="Tsang A."/>
            <person name="Unkles S.E."/>
            <person name="van de Wiele N."/>
            <person name="van Rossen-Uffink D."/>
            <person name="Oliveira J.V."/>
            <person name="Vesth T.C."/>
            <person name="Visser J."/>
            <person name="Yu J.-H."/>
            <person name="Zhou M."/>
            <person name="Andersen M.R."/>
            <person name="Archer D.B."/>
            <person name="Baker S.E."/>
            <person name="Benoit I."/>
            <person name="Brakhage A.A."/>
            <person name="Braus G.H."/>
            <person name="Fischer R."/>
            <person name="Frisvad J.C."/>
            <person name="Goldman G.H."/>
            <person name="Houbraken J."/>
            <person name="Oakley B."/>
            <person name="Pocsi I."/>
            <person name="Scazzocchio C."/>
            <person name="Seiboth B."/>
            <person name="vanKuyk P.A."/>
            <person name="Wortman J."/>
            <person name="Dyer P.S."/>
            <person name="Grigoriev I.V."/>
        </authorList>
    </citation>
    <scope>NUCLEOTIDE SEQUENCE [LARGE SCALE GENOMIC DNA]</scope>
    <source>
        <strain evidence="22">CBS 506.65</strain>
    </source>
</reference>
<dbReference type="SUPFAM" id="SSF52279">
    <property type="entry name" value="Beta-D-glucan exohydrolase, C-terminal domain"/>
    <property type="match status" value="1"/>
</dbReference>
<dbReference type="GeneID" id="34616576"/>
<comment type="similarity">
    <text evidence="4">Belongs to the glycosyl hydrolase 3 family.</text>
</comment>
<evidence type="ECO:0000313" key="21">
    <source>
        <dbReference type="EMBL" id="OJJ42548.1"/>
    </source>
</evidence>
<evidence type="ECO:0000256" key="16">
    <source>
        <dbReference type="ARBA" id="ARBA00041282"/>
    </source>
</evidence>
<dbReference type="FunFam" id="2.60.40.10:FF:000757">
    <property type="entry name" value="Beta-glucosidase G"/>
    <property type="match status" value="1"/>
</dbReference>
<dbReference type="InterPro" id="IPR026891">
    <property type="entry name" value="Fn3-like"/>
</dbReference>
<dbReference type="InterPro" id="IPR002772">
    <property type="entry name" value="Glyco_hydro_3_C"/>
</dbReference>
<dbReference type="SMART" id="SM01217">
    <property type="entry name" value="Fn3_like"/>
    <property type="match status" value="1"/>
</dbReference>
<evidence type="ECO:0000256" key="3">
    <source>
        <dbReference type="ARBA" id="ARBA00004987"/>
    </source>
</evidence>
<dbReference type="RefSeq" id="XP_022577058.1">
    <property type="nucleotide sequence ID" value="XM_022730112.1"/>
</dbReference>
<evidence type="ECO:0000256" key="14">
    <source>
        <dbReference type="ARBA" id="ARBA00024983"/>
    </source>
</evidence>